<protein>
    <submittedName>
        <fullName evidence="2">Helix-turn-helix domain-containing protein</fullName>
    </submittedName>
</protein>
<dbReference type="EMBL" id="CP080764">
    <property type="protein sequence ID" value="QYY41501.1"/>
    <property type="molecule type" value="Genomic_DNA"/>
</dbReference>
<evidence type="ECO:0000313" key="3">
    <source>
        <dbReference type="Proteomes" id="UP000826616"/>
    </source>
</evidence>
<dbReference type="RefSeq" id="WP_220558979.1">
    <property type="nucleotide sequence ID" value="NZ_CP080764.1"/>
</dbReference>
<dbReference type="Gene3D" id="1.10.260.40">
    <property type="entry name" value="lambda repressor-like DNA-binding domains"/>
    <property type="match status" value="1"/>
</dbReference>
<evidence type="ECO:0000313" key="2">
    <source>
        <dbReference type="EMBL" id="QYY41501.1"/>
    </source>
</evidence>
<keyword evidence="3" id="KW-1185">Reference proteome</keyword>
<organism evidence="2 3">
    <name type="scientific">Aneurinibacillus thermoaerophilus</name>
    <dbReference type="NCBI Taxonomy" id="143495"/>
    <lineage>
        <taxon>Bacteria</taxon>
        <taxon>Bacillati</taxon>
        <taxon>Bacillota</taxon>
        <taxon>Bacilli</taxon>
        <taxon>Bacillales</taxon>
        <taxon>Paenibacillaceae</taxon>
        <taxon>Aneurinibacillus group</taxon>
        <taxon>Aneurinibacillus</taxon>
    </lineage>
</organism>
<dbReference type="GeneID" id="97141932"/>
<dbReference type="PROSITE" id="PS50943">
    <property type="entry name" value="HTH_CROC1"/>
    <property type="match status" value="1"/>
</dbReference>
<dbReference type="InterPro" id="IPR001387">
    <property type="entry name" value="Cro/C1-type_HTH"/>
</dbReference>
<accession>A0ABX8Y7Z9</accession>
<dbReference type="Proteomes" id="UP000826616">
    <property type="component" value="Chromosome"/>
</dbReference>
<evidence type="ECO:0000259" key="1">
    <source>
        <dbReference type="PROSITE" id="PS50943"/>
    </source>
</evidence>
<reference evidence="2 3" key="1">
    <citation type="submission" date="2021-08" db="EMBL/GenBank/DDBJ databases">
        <title>Complete genome sequence of the strain Aneurinibacillus thermoaerophilus CCM 8960.</title>
        <authorList>
            <person name="Musilova J."/>
            <person name="Kourilova X."/>
            <person name="Pernicova I."/>
            <person name="Bezdicek M."/>
            <person name="Lengerova M."/>
            <person name="Obruca S."/>
            <person name="Sedlar K."/>
        </authorList>
    </citation>
    <scope>NUCLEOTIDE SEQUENCE [LARGE SCALE GENOMIC DNA]</scope>
    <source>
        <strain evidence="2 3">CCM 8960</strain>
    </source>
</reference>
<dbReference type="SMART" id="SM00530">
    <property type="entry name" value="HTH_XRE"/>
    <property type="match status" value="1"/>
</dbReference>
<dbReference type="SUPFAM" id="SSF47413">
    <property type="entry name" value="lambda repressor-like DNA-binding domains"/>
    <property type="match status" value="1"/>
</dbReference>
<dbReference type="CDD" id="cd00093">
    <property type="entry name" value="HTH_XRE"/>
    <property type="match status" value="1"/>
</dbReference>
<sequence>MTIGDFIRQYRKEKNITQGELAAQLNFERSMMSKVESGARKWPESSDAKLASINWRFTLWLADERTGGFISNLLKLVPNFDLHPSALKELLLKELKEGMQALGEIILVRHICQKKRKEAAEKVWFELKDVVDKGVIMMGVLEEEFGLDREALIKKHEYQVKQGER</sequence>
<name>A0ABX8Y7Z9_ANETH</name>
<gene>
    <name evidence="2" type="ORF">K3F53_11175</name>
</gene>
<feature type="domain" description="HTH cro/C1-type" evidence="1">
    <location>
        <begin position="7"/>
        <end position="41"/>
    </location>
</feature>
<dbReference type="Pfam" id="PF01381">
    <property type="entry name" value="HTH_3"/>
    <property type="match status" value="1"/>
</dbReference>
<proteinExistence type="predicted"/>
<dbReference type="InterPro" id="IPR010982">
    <property type="entry name" value="Lambda_DNA-bd_dom_sf"/>
</dbReference>